<keyword evidence="2" id="KW-1185">Reference proteome</keyword>
<sequence length="74" mass="8219">MHYSRLARKAAALVRTVNHVAPQSQQMTASSDEEMRLRLLASLPRSWLSTTGPVVRLPVATAADNCCLEKRSRN</sequence>
<comment type="caution">
    <text evidence="1">The sequence shown here is derived from an EMBL/GenBank/DDBJ whole genome shotgun (WGS) entry which is preliminary data.</text>
</comment>
<evidence type="ECO:0000313" key="2">
    <source>
        <dbReference type="Proteomes" id="UP000649617"/>
    </source>
</evidence>
<reference evidence="1" key="1">
    <citation type="submission" date="2021-02" db="EMBL/GenBank/DDBJ databases">
        <authorList>
            <person name="Dougan E. K."/>
            <person name="Rhodes N."/>
            <person name="Thang M."/>
            <person name="Chan C."/>
        </authorList>
    </citation>
    <scope>NUCLEOTIDE SEQUENCE</scope>
</reference>
<protein>
    <submittedName>
        <fullName evidence="1">Uncharacterized protein</fullName>
    </submittedName>
</protein>
<dbReference type="Proteomes" id="UP000649617">
    <property type="component" value="Unassembled WGS sequence"/>
</dbReference>
<evidence type="ECO:0000313" key="1">
    <source>
        <dbReference type="EMBL" id="CAE7500152.1"/>
    </source>
</evidence>
<name>A0A812T0F3_SYMPI</name>
<organism evidence="1 2">
    <name type="scientific">Symbiodinium pilosum</name>
    <name type="common">Dinoflagellate</name>
    <dbReference type="NCBI Taxonomy" id="2952"/>
    <lineage>
        <taxon>Eukaryota</taxon>
        <taxon>Sar</taxon>
        <taxon>Alveolata</taxon>
        <taxon>Dinophyceae</taxon>
        <taxon>Suessiales</taxon>
        <taxon>Symbiodiniaceae</taxon>
        <taxon>Symbiodinium</taxon>
    </lineage>
</organism>
<gene>
    <name evidence="1" type="ORF">SPIL2461_LOCUS12939</name>
</gene>
<dbReference type="AlphaFoldDB" id="A0A812T0F3"/>
<proteinExistence type="predicted"/>
<dbReference type="EMBL" id="CAJNIZ010027413">
    <property type="protein sequence ID" value="CAE7500152.1"/>
    <property type="molecule type" value="Genomic_DNA"/>
</dbReference>
<accession>A0A812T0F3</accession>